<proteinExistence type="inferred from homology"/>
<keyword evidence="5 7" id="KW-1133">Transmembrane helix</keyword>
<keyword evidence="4 7" id="KW-0812">Transmembrane</keyword>
<dbReference type="OrthoDB" id="407410at2759"/>
<dbReference type="Proteomes" id="UP000717996">
    <property type="component" value="Unassembled WGS sequence"/>
</dbReference>
<dbReference type="Pfam" id="PF01699">
    <property type="entry name" value="Na_Ca_ex"/>
    <property type="match status" value="1"/>
</dbReference>
<dbReference type="EMBL" id="JAANQT010000242">
    <property type="protein sequence ID" value="KAG1312856.1"/>
    <property type="molecule type" value="Genomic_DNA"/>
</dbReference>
<dbReference type="Proteomes" id="UP000716291">
    <property type="component" value="Unassembled WGS sequence"/>
</dbReference>
<feature type="transmembrane region" description="Helical" evidence="7">
    <location>
        <begin position="6"/>
        <end position="33"/>
    </location>
</feature>
<feature type="transmembrane region" description="Helical" evidence="7">
    <location>
        <begin position="45"/>
        <end position="67"/>
    </location>
</feature>
<evidence type="ECO:0000313" key="9">
    <source>
        <dbReference type="EMBL" id="KAG1312856.1"/>
    </source>
</evidence>
<organism evidence="9 11">
    <name type="scientific">Rhizopus oryzae</name>
    <name type="common">Mucormycosis agent</name>
    <name type="synonym">Rhizopus arrhizus var. delemar</name>
    <dbReference type="NCBI Taxonomy" id="64495"/>
    <lineage>
        <taxon>Eukaryota</taxon>
        <taxon>Fungi</taxon>
        <taxon>Fungi incertae sedis</taxon>
        <taxon>Mucoromycota</taxon>
        <taxon>Mucoromycotina</taxon>
        <taxon>Mucoromycetes</taxon>
        <taxon>Mucorales</taxon>
        <taxon>Mucorineae</taxon>
        <taxon>Rhizopodaceae</taxon>
        <taxon>Rhizopus</taxon>
    </lineage>
</organism>
<keyword evidence="11" id="KW-1185">Reference proteome</keyword>
<gene>
    <name evidence="10" type="ORF">G6F51_005224</name>
    <name evidence="9" type="ORF">G6F64_002703</name>
</gene>
<dbReference type="GO" id="GO:0008324">
    <property type="term" value="F:monoatomic cation transmembrane transporter activity"/>
    <property type="evidence" value="ECO:0007669"/>
    <property type="project" value="TreeGrafter"/>
</dbReference>
<dbReference type="GO" id="GO:0006874">
    <property type="term" value="P:intracellular calcium ion homeostasis"/>
    <property type="evidence" value="ECO:0007669"/>
    <property type="project" value="TreeGrafter"/>
</dbReference>
<dbReference type="EMBL" id="JAANIT010000626">
    <property type="protein sequence ID" value="KAG1545838.1"/>
    <property type="molecule type" value="Genomic_DNA"/>
</dbReference>
<evidence type="ECO:0000256" key="7">
    <source>
        <dbReference type="SAM" id="Phobius"/>
    </source>
</evidence>
<dbReference type="PANTHER" id="PTHR12266">
    <property type="entry name" value="NA+/CA2+ K+ INDEPENDENT EXCHANGER"/>
    <property type="match status" value="1"/>
</dbReference>
<protein>
    <recommendedName>
        <fullName evidence="8">Sodium/calcium exchanger membrane region domain-containing protein</fullName>
    </recommendedName>
</protein>
<feature type="domain" description="Sodium/calcium exchanger membrane region" evidence="8">
    <location>
        <begin position="2"/>
        <end position="94"/>
    </location>
</feature>
<evidence type="ECO:0000259" key="8">
    <source>
        <dbReference type="Pfam" id="PF01699"/>
    </source>
</evidence>
<evidence type="ECO:0000256" key="6">
    <source>
        <dbReference type="ARBA" id="ARBA00023136"/>
    </source>
</evidence>
<sequence>MAKLGYPLMAMSACFGGPMLNIMLGVGIGATYVTSQRNEPYAIEVSKTIIVSAIGLLVVLLSSLILVPLNRYRMSKAFGYSWIAIYLICTAINLYIEIRS</sequence>
<name>A0A9P6XG21_RHIOR</name>
<feature type="transmembrane region" description="Helical" evidence="7">
    <location>
        <begin position="79"/>
        <end position="96"/>
    </location>
</feature>
<comment type="subcellular location">
    <subcellularLocation>
        <location evidence="1">Membrane</location>
        <topology evidence="1">Multi-pass membrane protein</topology>
    </subcellularLocation>
</comment>
<dbReference type="InterPro" id="IPR051359">
    <property type="entry name" value="CaCA_antiporter"/>
</dbReference>
<comment type="similarity">
    <text evidence="2">Belongs to the Ca(2+):cation antiporter (CaCA) (TC 2.A.19) family.</text>
</comment>
<accession>A0A9P6XG21</accession>
<evidence type="ECO:0000256" key="2">
    <source>
        <dbReference type="ARBA" id="ARBA00008170"/>
    </source>
</evidence>
<evidence type="ECO:0000313" key="11">
    <source>
        <dbReference type="Proteomes" id="UP000716291"/>
    </source>
</evidence>
<comment type="caution">
    <text evidence="9">The sequence shown here is derived from an EMBL/GenBank/DDBJ whole genome shotgun (WGS) entry which is preliminary data.</text>
</comment>
<dbReference type="GO" id="GO:0016020">
    <property type="term" value="C:membrane"/>
    <property type="evidence" value="ECO:0007669"/>
    <property type="project" value="UniProtKB-SubCell"/>
</dbReference>
<keyword evidence="3" id="KW-0813">Transport</keyword>
<dbReference type="InterPro" id="IPR004837">
    <property type="entry name" value="NaCa_Exmemb"/>
</dbReference>
<dbReference type="InterPro" id="IPR044880">
    <property type="entry name" value="NCX_ion-bd_dom_sf"/>
</dbReference>
<dbReference type="PANTHER" id="PTHR12266:SF0">
    <property type="entry name" value="MITOCHONDRIAL SODIUM_CALCIUM EXCHANGER PROTEIN"/>
    <property type="match status" value="1"/>
</dbReference>
<keyword evidence="6 7" id="KW-0472">Membrane</keyword>
<evidence type="ECO:0000256" key="5">
    <source>
        <dbReference type="ARBA" id="ARBA00022989"/>
    </source>
</evidence>
<evidence type="ECO:0000256" key="3">
    <source>
        <dbReference type="ARBA" id="ARBA00022448"/>
    </source>
</evidence>
<dbReference type="AlphaFoldDB" id="A0A9P6XG21"/>
<evidence type="ECO:0000256" key="4">
    <source>
        <dbReference type="ARBA" id="ARBA00022692"/>
    </source>
</evidence>
<reference evidence="9" key="1">
    <citation type="journal article" date="2020" name="Microb. Genom.">
        <title>Genetic diversity of clinical and environmental Mucorales isolates obtained from an investigation of mucormycosis cases among solid organ transplant recipients.</title>
        <authorList>
            <person name="Nguyen M.H."/>
            <person name="Kaul D."/>
            <person name="Muto C."/>
            <person name="Cheng S.J."/>
            <person name="Richter R.A."/>
            <person name="Bruno V.M."/>
            <person name="Liu G."/>
            <person name="Beyhan S."/>
            <person name="Sundermann A.J."/>
            <person name="Mounaud S."/>
            <person name="Pasculle A.W."/>
            <person name="Nierman W.C."/>
            <person name="Driscoll E."/>
            <person name="Cumbie R."/>
            <person name="Clancy C.J."/>
            <person name="Dupont C.L."/>
        </authorList>
    </citation>
    <scope>NUCLEOTIDE SEQUENCE</scope>
    <source>
        <strain evidence="9">GL11</strain>
        <strain evidence="10">GL16</strain>
    </source>
</reference>
<evidence type="ECO:0000256" key="1">
    <source>
        <dbReference type="ARBA" id="ARBA00004141"/>
    </source>
</evidence>
<dbReference type="Gene3D" id="1.20.1420.30">
    <property type="entry name" value="NCX, central ion-binding region"/>
    <property type="match status" value="1"/>
</dbReference>
<evidence type="ECO:0000313" key="10">
    <source>
        <dbReference type="EMBL" id="KAG1545838.1"/>
    </source>
</evidence>